<keyword evidence="2" id="KW-0456">Lyase</keyword>
<dbReference type="EMBL" id="BAABIG010000073">
    <property type="protein sequence ID" value="GAA4819192.1"/>
    <property type="molecule type" value="Genomic_DNA"/>
</dbReference>
<evidence type="ECO:0000256" key="3">
    <source>
        <dbReference type="SAM" id="SignalP"/>
    </source>
</evidence>
<keyword evidence="6" id="KW-1185">Reference proteome</keyword>
<keyword evidence="1 3" id="KW-0732">Signal</keyword>
<dbReference type="InterPro" id="IPR008929">
    <property type="entry name" value="Chondroitin_lyas"/>
</dbReference>
<proteinExistence type="predicted"/>
<evidence type="ECO:0000256" key="1">
    <source>
        <dbReference type="ARBA" id="ARBA00022729"/>
    </source>
</evidence>
<dbReference type="SUPFAM" id="SSF48230">
    <property type="entry name" value="Chondroitin AC/alginate lyase"/>
    <property type="match status" value="1"/>
</dbReference>
<evidence type="ECO:0000256" key="2">
    <source>
        <dbReference type="ARBA" id="ARBA00023239"/>
    </source>
</evidence>
<evidence type="ECO:0000313" key="6">
    <source>
        <dbReference type="Proteomes" id="UP001501265"/>
    </source>
</evidence>
<protein>
    <recommendedName>
        <fullName evidence="4">Alginate lyase domain-containing protein</fullName>
    </recommendedName>
</protein>
<evidence type="ECO:0000259" key="4">
    <source>
        <dbReference type="Pfam" id="PF05426"/>
    </source>
</evidence>
<organism evidence="5 6">
    <name type="scientific">Streptomyces ziwulingensis</name>
    <dbReference type="NCBI Taxonomy" id="1045501"/>
    <lineage>
        <taxon>Bacteria</taxon>
        <taxon>Bacillati</taxon>
        <taxon>Actinomycetota</taxon>
        <taxon>Actinomycetes</taxon>
        <taxon>Kitasatosporales</taxon>
        <taxon>Streptomycetaceae</taxon>
        <taxon>Streptomyces</taxon>
    </lineage>
</organism>
<accession>A0ABP9CWM5</accession>
<feature type="domain" description="Alginate lyase" evidence="4">
    <location>
        <begin position="39"/>
        <end position="158"/>
    </location>
</feature>
<dbReference type="InterPro" id="IPR008397">
    <property type="entry name" value="Alginate_lyase_dom"/>
</dbReference>
<dbReference type="Pfam" id="PF05426">
    <property type="entry name" value="Alginate_lyase"/>
    <property type="match status" value="1"/>
</dbReference>
<dbReference type="Gene3D" id="1.50.10.100">
    <property type="entry name" value="Chondroitin AC/alginate lyase"/>
    <property type="match status" value="1"/>
</dbReference>
<feature type="signal peptide" evidence="3">
    <location>
        <begin position="1"/>
        <end position="18"/>
    </location>
</feature>
<reference evidence="6" key="1">
    <citation type="journal article" date="2019" name="Int. J. Syst. Evol. Microbiol.">
        <title>The Global Catalogue of Microorganisms (GCM) 10K type strain sequencing project: providing services to taxonomists for standard genome sequencing and annotation.</title>
        <authorList>
            <consortium name="The Broad Institute Genomics Platform"/>
            <consortium name="The Broad Institute Genome Sequencing Center for Infectious Disease"/>
            <person name="Wu L."/>
            <person name="Ma J."/>
        </authorList>
    </citation>
    <scope>NUCLEOTIDE SEQUENCE [LARGE SCALE GENOMIC DNA]</scope>
    <source>
        <strain evidence="6">JCM 18081</strain>
    </source>
</reference>
<evidence type="ECO:0000313" key="5">
    <source>
        <dbReference type="EMBL" id="GAA4819192.1"/>
    </source>
</evidence>
<dbReference type="Proteomes" id="UP001501265">
    <property type="component" value="Unassembled WGS sequence"/>
</dbReference>
<sequence>MRAKRRLAVLATTPAAFAAVVPPPQLGVGHRPQDSRHPALDAIALPDTGAPGRTGDDRRRMTEWNKDFLDRLKESDFGKQEGAAVNNHGTVQDTQFATLAYATGDRRPARSTVRAATGGRITAQIAGDGRQPQELTRTRSWHYSTFTLVAHTRLAAIAVSW</sequence>
<name>A0ABP9CWM5_9ACTN</name>
<comment type="caution">
    <text evidence="5">The sequence shown here is derived from an EMBL/GenBank/DDBJ whole genome shotgun (WGS) entry which is preliminary data.</text>
</comment>
<gene>
    <name evidence="5" type="ORF">GCM10023220_60120</name>
</gene>
<feature type="chain" id="PRO_5045667417" description="Alginate lyase domain-containing protein" evidence="3">
    <location>
        <begin position="19"/>
        <end position="161"/>
    </location>
</feature>